<dbReference type="PANTHER" id="PTHR43711:SF26">
    <property type="entry name" value="SENSOR HISTIDINE KINASE RCSC"/>
    <property type="match status" value="1"/>
</dbReference>
<dbReference type="SMART" id="SM00387">
    <property type="entry name" value="HATPase_c"/>
    <property type="match status" value="1"/>
</dbReference>
<sequence length="423" mass="48046">MTLSTQEYRLRLKEIYKLSSILINNVEQENSLKDILESTCSLLNLETGNICIIDGEKITYYEHFCQIDDGIVKNTTVNLKDTFCDIAIKANKLIAINDLSDSAYKNHKGRLKNNINCYIGLPIHFNEGGKGAINFSSSVAKKTEFSAADIDLVNYLGQWVSQYLDRKSFKKSLKNKNLQLEQLNQELEKKNEDLEQIMKEKNQLLQILVHDLKSPLSNIKMLSYLFQEFVTNDESEELIGIFNKSLDYVFHLIEQMETLNSVENFPLNAYAEQFNLNSFLTETVKSFNSVAEAKGIKLIYNSKVKENTISTDMNFLKRISHNVISNAIKFSPFNKKVTVDLELVKNNFVIKVIDEGPGITAADQEKLFDKFNKLKNKPTNSESSSGLGLFIVKELLKNLKGDIKVKSKVDVGSTFTITLPKSI</sequence>
<name>A0ABS1BG54_9SPHI</name>
<proteinExistence type="predicted"/>
<comment type="caution">
    <text evidence="9">The sequence shown here is derived from an EMBL/GenBank/DDBJ whole genome shotgun (WGS) entry which is preliminary data.</text>
</comment>
<evidence type="ECO:0000313" key="9">
    <source>
        <dbReference type="EMBL" id="MBK0381841.1"/>
    </source>
</evidence>
<dbReference type="InterPro" id="IPR050736">
    <property type="entry name" value="Sensor_HK_Regulatory"/>
</dbReference>
<comment type="catalytic activity">
    <reaction evidence="1">
        <text>ATP + protein L-histidine = ADP + protein N-phospho-L-histidine.</text>
        <dbReference type="EC" id="2.7.13.3"/>
    </reaction>
</comment>
<evidence type="ECO:0000256" key="4">
    <source>
        <dbReference type="ARBA" id="ARBA00022679"/>
    </source>
</evidence>
<dbReference type="InterPro" id="IPR003661">
    <property type="entry name" value="HisK_dim/P_dom"/>
</dbReference>
<keyword evidence="3" id="KW-0597">Phosphoprotein</keyword>
<evidence type="ECO:0000256" key="3">
    <source>
        <dbReference type="ARBA" id="ARBA00022553"/>
    </source>
</evidence>
<dbReference type="EC" id="2.7.13.3" evidence="2"/>
<feature type="coiled-coil region" evidence="7">
    <location>
        <begin position="166"/>
        <end position="211"/>
    </location>
</feature>
<protein>
    <recommendedName>
        <fullName evidence="2">histidine kinase</fullName>
        <ecNumber evidence="2">2.7.13.3</ecNumber>
    </recommendedName>
</protein>
<dbReference type="SMART" id="SM00388">
    <property type="entry name" value="HisKA"/>
    <property type="match status" value="1"/>
</dbReference>
<dbReference type="Gene3D" id="3.30.450.40">
    <property type="match status" value="1"/>
</dbReference>
<organism evidence="9 10">
    <name type="scientific">Pedobacter segetis</name>
    <dbReference type="NCBI Taxonomy" id="2793069"/>
    <lineage>
        <taxon>Bacteria</taxon>
        <taxon>Pseudomonadati</taxon>
        <taxon>Bacteroidota</taxon>
        <taxon>Sphingobacteriia</taxon>
        <taxon>Sphingobacteriales</taxon>
        <taxon>Sphingobacteriaceae</taxon>
        <taxon>Pedobacter</taxon>
    </lineage>
</organism>
<dbReference type="Pfam" id="PF00512">
    <property type="entry name" value="HisKA"/>
    <property type="match status" value="1"/>
</dbReference>
<dbReference type="SUPFAM" id="SSF55781">
    <property type="entry name" value="GAF domain-like"/>
    <property type="match status" value="1"/>
</dbReference>
<dbReference type="Gene3D" id="1.10.287.130">
    <property type="match status" value="1"/>
</dbReference>
<evidence type="ECO:0000256" key="2">
    <source>
        <dbReference type="ARBA" id="ARBA00012438"/>
    </source>
</evidence>
<dbReference type="Pfam" id="PF13185">
    <property type="entry name" value="GAF_2"/>
    <property type="match status" value="1"/>
</dbReference>
<dbReference type="PRINTS" id="PR00344">
    <property type="entry name" value="BCTRLSENSOR"/>
</dbReference>
<dbReference type="EMBL" id="JAEHFY010000003">
    <property type="protein sequence ID" value="MBK0381841.1"/>
    <property type="molecule type" value="Genomic_DNA"/>
</dbReference>
<evidence type="ECO:0000259" key="8">
    <source>
        <dbReference type="PROSITE" id="PS50109"/>
    </source>
</evidence>
<dbReference type="PROSITE" id="PS50109">
    <property type="entry name" value="HIS_KIN"/>
    <property type="match status" value="1"/>
</dbReference>
<dbReference type="Proteomes" id="UP000660024">
    <property type="component" value="Unassembled WGS sequence"/>
</dbReference>
<gene>
    <name evidence="9" type="ORF">I5M32_02620</name>
</gene>
<dbReference type="GO" id="GO:0016301">
    <property type="term" value="F:kinase activity"/>
    <property type="evidence" value="ECO:0007669"/>
    <property type="project" value="UniProtKB-KW"/>
</dbReference>
<keyword evidence="6" id="KW-0902">Two-component regulatory system</keyword>
<dbReference type="InterPro" id="IPR003018">
    <property type="entry name" value="GAF"/>
</dbReference>
<dbReference type="SUPFAM" id="SSF55874">
    <property type="entry name" value="ATPase domain of HSP90 chaperone/DNA topoisomerase II/histidine kinase"/>
    <property type="match status" value="1"/>
</dbReference>
<dbReference type="InterPro" id="IPR036097">
    <property type="entry name" value="HisK_dim/P_sf"/>
</dbReference>
<dbReference type="Gene3D" id="3.30.565.10">
    <property type="entry name" value="Histidine kinase-like ATPase, C-terminal domain"/>
    <property type="match status" value="1"/>
</dbReference>
<dbReference type="InterPro" id="IPR029016">
    <property type="entry name" value="GAF-like_dom_sf"/>
</dbReference>
<dbReference type="InterPro" id="IPR036890">
    <property type="entry name" value="HATPase_C_sf"/>
</dbReference>
<keyword evidence="4" id="KW-0808">Transferase</keyword>
<evidence type="ECO:0000256" key="6">
    <source>
        <dbReference type="ARBA" id="ARBA00023012"/>
    </source>
</evidence>
<keyword evidence="7" id="KW-0175">Coiled coil</keyword>
<evidence type="ECO:0000256" key="1">
    <source>
        <dbReference type="ARBA" id="ARBA00000085"/>
    </source>
</evidence>
<accession>A0ABS1BG54</accession>
<dbReference type="Pfam" id="PF02518">
    <property type="entry name" value="HATPase_c"/>
    <property type="match status" value="1"/>
</dbReference>
<dbReference type="PANTHER" id="PTHR43711">
    <property type="entry name" value="TWO-COMPONENT HISTIDINE KINASE"/>
    <property type="match status" value="1"/>
</dbReference>
<evidence type="ECO:0000313" key="10">
    <source>
        <dbReference type="Proteomes" id="UP000660024"/>
    </source>
</evidence>
<dbReference type="InterPro" id="IPR004358">
    <property type="entry name" value="Sig_transdc_His_kin-like_C"/>
</dbReference>
<dbReference type="InterPro" id="IPR003594">
    <property type="entry name" value="HATPase_dom"/>
</dbReference>
<dbReference type="CDD" id="cd00075">
    <property type="entry name" value="HATPase"/>
    <property type="match status" value="1"/>
</dbReference>
<dbReference type="InterPro" id="IPR005467">
    <property type="entry name" value="His_kinase_dom"/>
</dbReference>
<keyword evidence="5 9" id="KW-0418">Kinase</keyword>
<dbReference type="CDD" id="cd00082">
    <property type="entry name" value="HisKA"/>
    <property type="match status" value="1"/>
</dbReference>
<dbReference type="RefSeq" id="WP_200584626.1">
    <property type="nucleotide sequence ID" value="NZ_JAEHFY010000003.1"/>
</dbReference>
<evidence type="ECO:0000256" key="5">
    <source>
        <dbReference type="ARBA" id="ARBA00022777"/>
    </source>
</evidence>
<keyword evidence="10" id="KW-1185">Reference proteome</keyword>
<dbReference type="SUPFAM" id="SSF47384">
    <property type="entry name" value="Homodimeric domain of signal transducing histidine kinase"/>
    <property type="match status" value="1"/>
</dbReference>
<feature type="domain" description="Histidine kinase" evidence="8">
    <location>
        <begin position="207"/>
        <end position="423"/>
    </location>
</feature>
<reference evidence="9 10" key="1">
    <citation type="submission" date="2020-12" db="EMBL/GenBank/DDBJ databases">
        <title>Bacterial novel species Pedobacter sp. SD-b isolated from soil.</title>
        <authorList>
            <person name="Jung H.-Y."/>
        </authorList>
    </citation>
    <scope>NUCLEOTIDE SEQUENCE [LARGE SCALE GENOMIC DNA]</scope>
    <source>
        <strain evidence="9 10">SD-b</strain>
    </source>
</reference>
<evidence type="ECO:0000256" key="7">
    <source>
        <dbReference type="SAM" id="Coils"/>
    </source>
</evidence>